<protein>
    <submittedName>
        <fullName evidence="2">Uncharacterized protein</fullName>
    </submittedName>
</protein>
<sequence>MPTVFGPRGNAPVFTPPGGSALHEHGRGPCGGDALTQARGRTPRLPAGTTVPAKSPTSPLT</sequence>
<dbReference type="RefSeq" id="WP_345590424.1">
    <property type="nucleotide sequence ID" value="NZ_BAABCQ010000021.1"/>
</dbReference>
<gene>
    <name evidence="2" type="ORF">GCM10022384_15760</name>
</gene>
<proteinExistence type="predicted"/>
<evidence type="ECO:0000256" key="1">
    <source>
        <dbReference type="SAM" id="MobiDB-lite"/>
    </source>
</evidence>
<name>A0ABP7PFM6_9ACTN</name>
<keyword evidence="3" id="KW-1185">Reference proteome</keyword>
<evidence type="ECO:0000313" key="3">
    <source>
        <dbReference type="Proteomes" id="UP001500034"/>
    </source>
</evidence>
<accession>A0ABP7PFM6</accession>
<evidence type="ECO:0000313" key="2">
    <source>
        <dbReference type="EMBL" id="GAA3964744.1"/>
    </source>
</evidence>
<feature type="region of interest" description="Disordered" evidence="1">
    <location>
        <begin position="1"/>
        <end position="61"/>
    </location>
</feature>
<dbReference type="EMBL" id="BAABCQ010000021">
    <property type="protein sequence ID" value="GAA3964744.1"/>
    <property type="molecule type" value="Genomic_DNA"/>
</dbReference>
<dbReference type="Proteomes" id="UP001500034">
    <property type="component" value="Unassembled WGS sequence"/>
</dbReference>
<comment type="caution">
    <text evidence="2">The sequence shown here is derived from an EMBL/GenBank/DDBJ whole genome shotgun (WGS) entry which is preliminary data.</text>
</comment>
<reference evidence="3" key="1">
    <citation type="journal article" date="2019" name="Int. J. Syst. Evol. Microbiol.">
        <title>The Global Catalogue of Microorganisms (GCM) 10K type strain sequencing project: providing services to taxonomists for standard genome sequencing and annotation.</title>
        <authorList>
            <consortium name="The Broad Institute Genomics Platform"/>
            <consortium name="The Broad Institute Genome Sequencing Center for Infectious Disease"/>
            <person name="Wu L."/>
            <person name="Ma J."/>
        </authorList>
    </citation>
    <scope>NUCLEOTIDE SEQUENCE [LARGE SCALE GENOMIC DNA]</scope>
    <source>
        <strain evidence="3">JCM 17027</strain>
    </source>
</reference>
<organism evidence="2 3">
    <name type="scientific">Streptomyces marokkonensis</name>
    <dbReference type="NCBI Taxonomy" id="324855"/>
    <lineage>
        <taxon>Bacteria</taxon>
        <taxon>Bacillati</taxon>
        <taxon>Actinomycetota</taxon>
        <taxon>Actinomycetes</taxon>
        <taxon>Kitasatosporales</taxon>
        <taxon>Streptomycetaceae</taxon>
        <taxon>Streptomyces</taxon>
    </lineage>
</organism>